<accession>A0A6J2UXV8</accession>
<dbReference type="Pfam" id="PF03298">
    <property type="entry name" value="Stanniocalcin"/>
    <property type="match status" value="1"/>
</dbReference>
<evidence type="ECO:0000256" key="5">
    <source>
        <dbReference type="ARBA" id="ARBA00022702"/>
    </source>
</evidence>
<name>A0A6J2UXV8_CHACN</name>
<dbReference type="GO" id="GO:0005179">
    <property type="term" value="F:hormone activity"/>
    <property type="evidence" value="ECO:0007669"/>
    <property type="project" value="UniProtKB-KW"/>
</dbReference>
<evidence type="ECO:0000256" key="8">
    <source>
        <dbReference type="SAM" id="SignalP"/>
    </source>
</evidence>
<comment type="similarity">
    <text evidence="2 7">Belongs to the stanniocalcin family.</text>
</comment>
<dbReference type="InterPro" id="IPR004978">
    <property type="entry name" value="Stanniocalcin"/>
</dbReference>
<keyword evidence="8" id="KW-0732">Signal</keyword>
<dbReference type="Proteomes" id="UP000504632">
    <property type="component" value="Chromosome 3"/>
</dbReference>
<dbReference type="GO" id="GO:0005615">
    <property type="term" value="C:extracellular space"/>
    <property type="evidence" value="ECO:0007669"/>
    <property type="project" value="UniProtKB-UniRule"/>
</dbReference>
<sequence>MLRRGGFLLFLALAVSAFEMDQDESPPRHARFSVSSPTEVARCLSSAVQVGCDTFACLDNSTCQTDGMYDICNLFLHTAALFNTQGKTFVKESIKCIANGITSKVFQTIRRCSNFQKMIAEVQEDCYSKLDICGVARTNPDAIGEVVQVPAHFPNRYYSTLLQSLLGCDEDTVGVVRAGLVARLGPDMTTFFQILQSKPCPSGAAANGAAGMEGHGGFRWPMGQPMFKIQPNLRNRDPTHLFAKKRSVEDSS</sequence>
<evidence type="ECO:0000256" key="3">
    <source>
        <dbReference type="ARBA" id="ARBA00011748"/>
    </source>
</evidence>
<dbReference type="GO" id="GO:0006874">
    <property type="term" value="P:intracellular calcium ion homeostasis"/>
    <property type="evidence" value="ECO:0007669"/>
    <property type="project" value="UniProtKB-UniRule"/>
</dbReference>
<evidence type="ECO:0000256" key="6">
    <source>
        <dbReference type="ARBA" id="ARBA00023157"/>
    </source>
</evidence>
<gene>
    <name evidence="10" type="primary">stc1l</name>
</gene>
<evidence type="ECO:0000313" key="10">
    <source>
        <dbReference type="RefSeq" id="XP_030625440.1"/>
    </source>
</evidence>
<comment type="subunit">
    <text evidence="3 7">Homodimer; disulfide-linked.</text>
</comment>
<dbReference type="RefSeq" id="XP_030625440.1">
    <property type="nucleotide sequence ID" value="XM_030769580.1"/>
</dbReference>
<feature type="chain" id="PRO_5026735430" description="Stanniocalcin" evidence="8">
    <location>
        <begin position="18"/>
        <end position="252"/>
    </location>
</feature>
<dbReference type="InParanoid" id="A0A6J2UXV8"/>
<dbReference type="GeneID" id="115808262"/>
<dbReference type="FunCoup" id="A0A6J2UXV8">
    <property type="interactions" value="580"/>
</dbReference>
<evidence type="ECO:0000256" key="4">
    <source>
        <dbReference type="ARBA" id="ARBA00017831"/>
    </source>
</evidence>
<evidence type="ECO:0000256" key="1">
    <source>
        <dbReference type="ARBA" id="ARBA00003962"/>
    </source>
</evidence>
<reference evidence="10" key="1">
    <citation type="submission" date="2025-08" db="UniProtKB">
        <authorList>
            <consortium name="RefSeq"/>
        </authorList>
    </citation>
    <scope>IDENTIFICATION</scope>
</reference>
<evidence type="ECO:0000313" key="9">
    <source>
        <dbReference type="Proteomes" id="UP000504632"/>
    </source>
</evidence>
<evidence type="ECO:0000256" key="2">
    <source>
        <dbReference type="ARBA" id="ARBA00008693"/>
    </source>
</evidence>
<comment type="function">
    <text evidence="1 7">Its primary function is the prevention of hypercalcemia. Upon release into the circulation, it lowers calcium transport by the gills, thereby reducing its rate of influx from the environment into the extracellular compartment. STC also stimulates phosphate reabsorption by renal proximal tubules. The consequence of this action is increased levels of plasma phosphate, which combines with excess calcium and promotes its disposal into bone and scales.</text>
</comment>
<keyword evidence="6 7" id="KW-1015">Disulfide bond</keyword>
<feature type="signal peptide" evidence="8">
    <location>
        <begin position="1"/>
        <end position="17"/>
    </location>
</feature>
<protein>
    <recommendedName>
        <fullName evidence="4 7">Stanniocalcin</fullName>
        <shortName evidence="7">STC</shortName>
    </recommendedName>
    <alternativeName>
        <fullName evidence="7">Corpuscles of Stannius protein</fullName>
    </alternativeName>
</protein>
<keyword evidence="5" id="KW-0372">Hormone</keyword>
<dbReference type="CTD" id="393511"/>
<dbReference type="PANTHER" id="PTHR11245:SF7">
    <property type="entry name" value="STANNIOCALCIN"/>
    <property type="match status" value="1"/>
</dbReference>
<dbReference type="AlphaFoldDB" id="A0A6J2UXV8"/>
<dbReference type="PANTHER" id="PTHR11245">
    <property type="entry name" value="STANNIOCALCIN"/>
    <property type="match status" value="1"/>
</dbReference>
<comment type="subcellular location">
    <subcellularLocation>
        <location evidence="7">Secreted</location>
    </subcellularLocation>
</comment>
<keyword evidence="7" id="KW-0964">Secreted</keyword>
<proteinExistence type="inferred from homology"/>
<evidence type="ECO:0000256" key="7">
    <source>
        <dbReference type="RuleBase" id="RU369112"/>
    </source>
</evidence>
<keyword evidence="9" id="KW-1185">Reference proteome</keyword>
<dbReference type="OrthoDB" id="10025265at2759"/>
<organism evidence="9 10">
    <name type="scientific">Chanos chanos</name>
    <name type="common">Milkfish</name>
    <name type="synonym">Mugil chanos</name>
    <dbReference type="NCBI Taxonomy" id="29144"/>
    <lineage>
        <taxon>Eukaryota</taxon>
        <taxon>Metazoa</taxon>
        <taxon>Chordata</taxon>
        <taxon>Craniata</taxon>
        <taxon>Vertebrata</taxon>
        <taxon>Euteleostomi</taxon>
        <taxon>Actinopterygii</taxon>
        <taxon>Neopterygii</taxon>
        <taxon>Teleostei</taxon>
        <taxon>Ostariophysi</taxon>
        <taxon>Gonorynchiformes</taxon>
        <taxon>Chanidae</taxon>
        <taxon>Chanos</taxon>
    </lineage>
</organism>